<keyword evidence="1" id="KW-0732">Signal</keyword>
<reference evidence="2 3" key="1">
    <citation type="submission" date="2020-07" db="EMBL/GenBank/DDBJ databases">
        <title>Endozoicomonas sp. nov., isolated from sediment.</title>
        <authorList>
            <person name="Gu T."/>
        </authorList>
    </citation>
    <scope>NUCLEOTIDE SEQUENCE [LARGE SCALE GENOMIC DNA]</scope>
    <source>
        <strain evidence="2 3">SM1973</strain>
    </source>
</reference>
<dbReference type="Pfam" id="PF19671">
    <property type="entry name" value="DUF6174"/>
    <property type="match status" value="1"/>
</dbReference>
<name>A0A853IDH6_9GAMM</name>
<dbReference type="Proteomes" id="UP000569732">
    <property type="component" value="Unassembled WGS sequence"/>
</dbReference>
<keyword evidence="3" id="KW-1185">Reference proteome</keyword>
<gene>
    <name evidence="2" type="ORF">H0A36_28260</name>
</gene>
<comment type="caution">
    <text evidence="2">The sequence shown here is derived from an EMBL/GenBank/DDBJ whole genome shotgun (WGS) entry which is preliminary data.</text>
</comment>
<dbReference type="AlphaFoldDB" id="A0A853IDH6"/>
<sequence>MILKKILPIALVTTLSTAVSADSWSEDFTKDFKPEVATYLAKWYEDNYSNYSYIYRKFCFCPESGKSFTVDVRDNEVKKVTYTDTNEKVPESYMNTFDTIDGLFADLIKANKSAHKINVQFNERFGNPSSVYIDHDPRIADEETAYSIDQIYVMLP</sequence>
<evidence type="ECO:0000313" key="2">
    <source>
        <dbReference type="EMBL" id="NYZ69912.1"/>
    </source>
</evidence>
<dbReference type="InterPro" id="IPR046172">
    <property type="entry name" value="DUF6174"/>
</dbReference>
<dbReference type="EMBL" id="JACCKB010000185">
    <property type="protein sequence ID" value="NYZ69912.1"/>
    <property type="molecule type" value="Genomic_DNA"/>
</dbReference>
<feature type="chain" id="PRO_5032913708" evidence="1">
    <location>
        <begin position="22"/>
        <end position="156"/>
    </location>
</feature>
<feature type="signal peptide" evidence="1">
    <location>
        <begin position="1"/>
        <end position="21"/>
    </location>
</feature>
<dbReference type="RefSeq" id="WP_180571874.1">
    <property type="nucleotide sequence ID" value="NZ_JACCKB010000185.1"/>
</dbReference>
<accession>A0A853IDH6</accession>
<evidence type="ECO:0000256" key="1">
    <source>
        <dbReference type="SAM" id="SignalP"/>
    </source>
</evidence>
<evidence type="ECO:0000313" key="3">
    <source>
        <dbReference type="Proteomes" id="UP000569732"/>
    </source>
</evidence>
<protein>
    <submittedName>
        <fullName evidence="2">Uncharacterized protein</fullName>
    </submittedName>
</protein>
<organism evidence="2 3">
    <name type="scientific">Spartinivicinus marinus</name>
    <dbReference type="NCBI Taxonomy" id="2994442"/>
    <lineage>
        <taxon>Bacteria</taxon>
        <taxon>Pseudomonadati</taxon>
        <taxon>Pseudomonadota</taxon>
        <taxon>Gammaproteobacteria</taxon>
        <taxon>Oceanospirillales</taxon>
        <taxon>Zooshikellaceae</taxon>
        <taxon>Spartinivicinus</taxon>
    </lineage>
</organism>
<proteinExistence type="predicted"/>